<evidence type="ECO:0000313" key="1">
    <source>
        <dbReference type="EMBL" id="KAF2669578.1"/>
    </source>
</evidence>
<organism evidence="1 2">
    <name type="scientific">Microthyrium microscopicum</name>
    <dbReference type="NCBI Taxonomy" id="703497"/>
    <lineage>
        <taxon>Eukaryota</taxon>
        <taxon>Fungi</taxon>
        <taxon>Dikarya</taxon>
        <taxon>Ascomycota</taxon>
        <taxon>Pezizomycotina</taxon>
        <taxon>Dothideomycetes</taxon>
        <taxon>Dothideomycetes incertae sedis</taxon>
        <taxon>Microthyriales</taxon>
        <taxon>Microthyriaceae</taxon>
        <taxon>Microthyrium</taxon>
    </lineage>
</organism>
<accession>A0A6A6UER0</accession>
<dbReference type="Proteomes" id="UP000799302">
    <property type="component" value="Unassembled WGS sequence"/>
</dbReference>
<reference evidence="1" key="1">
    <citation type="journal article" date="2020" name="Stud. Mycol.">
        <title>101 Dothideomycetes genomes: a test case for predicting lifestyles and emergence of pathogens.</title>
        <authorList>
            <person name="Haridas S."/>
            <person name="Albert R."/>
            <person name="Binder M."/>
            <person name="Bloem J."/>
            <person name="Labutti K."/>
            <person name="Salamov A."/>
            <person name="Andreopoulos B."/>
            <person name="Baker S."/>
            <person name="Barry K."/>
            <person name="Bills G."/>
            <person name="Bluhm B."/>
            <person name="Cannon C."/>
            <person name="Castanera R."/>
            <person name="Culley D."/>
            <person name="Daum C."/>
            <person name="Ezra D."/>
            <person name="Gonzalez J."/>
            <person name="Henrissat B."/>
            <person name="Kuo A."/>
            <person name="Liang C."/>
            <person name="Lipzen A."/>
            <person name="Lutzoni F."/>
            <person name="Magnuson J."/>
            <person name="Mondo S."/>
            <person name="Nolan M."/>
            <person name="Ohm R."/>
            <person name="Pangilinan J."/>
            <person name="Park H.-J."/>
            <person name="Ramirez L."/>
            <person name="Alfaro M."/>
            <person name="Sun H."/>
            <person name="Tritt A."/>
            <person name="Yoshinaga Y."/>
            <person name="Zwiers L.-H."/>
            <person name="Turgeon B."/>
            <person name="Goodwin S."/>
            <person name="Spatafora J."/>
            <person name="Crous P."/>
            <person name="Grigoriev I."/>
        </authorList>
    </citation>
    <scope>NUCLEOTIDE SEQUENCE</scope>
    <source>
        <strain evidence="1">CBS 115976</strain>
    </source>
</reference>
<evidence type="ECO:0000313" key="2">
    <source>
        <dbReference type="Proteomes" id="UP000799302"/>
    </source>
</evidence>
<sequence>MLYILKRFFSVGAMASSNSTTQLTGPPVNQNVPQLAQVQDLSETAKAPAFLRLPLEMRWGIYKYIVPDCPLREEFMEFFYGTTVFAMEYAVDQLKFAGSIYQMGLVHDNNNLEPFRWLTKIHVHLTLSVPDALFCPNSGTNPTAETNSSTHPVVRSLAHHPNQLRTVVIKHIELDASMTLVRLIKEQMGRQELDLEATAIFQRVIDWNLKSFWPLVSRGAKVVFEAASAVELSKRRHGELDWLNYIEDCGRFHEAEKVHDKVVEMAREAIRSMIPKEKA</sequence>
<name>A0A6A6UER0_9PEZI</name>
<dbReference type="EMBL" id="MU004235">
    <property type="protein sequence ID" value="KAF2669578.1"/>
    <property type="molecule type" value="Genomic_DNA"/>
</dbReference>
<keyword evidence="2" id="KW-1185">Reference proteome</keyword>
<proteinExistence type="predicted"/>
<protein>
    <submittedName>
        <fullName evidence="1">Uncharacterized protein</fullName>
    </submittedName>
</protein>
<dbReference type="AlphaFoldDB" id="A0A6A6UER0"/>
<gene>
    <name evidence="1" type="ORF">BT63DRAFT_479384</name>
</gene>